<evidence type="ECO:0000256" key="4">
    <source>
        <dbReference type="ARBA" id="ARBA00029440"/>
    </source>
</evidence>
<proteinExistence type="inferred from homology"/>
<dbReference type="EMBL" id="JASZZN010000009">
    <property type="protein sequence ID" value="MDM4016649.1"/>
    <property type="molecule type" value="Genomic_DNA"/>
</dbReference>
<organism evidence="6 7">
    <name type="scientific">Roseiconus lacunae</name>
    <dbReference type="NCBI Taxonomy" id="2605694"/>
    <lineage>
        <taxon>Bacteria</taxon>
        <taxon>Pseudomonadati</taxon>
        <taxon>Planctomycetota</taxon>
        <taxon>Planctomycetia</taxon>
        <taxon>Pirellulales</taxon>
        <taxon>Pirellulaceae</taxon>
        <taxon>Roseiconus</taxon>
    </lineage>
</organism>
<evidence type="ECO:0000313" key="7">
    <source>
        <dbReference type="Proteomes" id="UP001239462"/>
    </source>
</evidence>
<keyword evidence="3 5" id="KW-0368">Histidine biosynthesis</keyword>
<evidence type="ECO:0000256" key="1">
    <source>
        <dbReference type="ARBA" id="ARBA00009667"/>
    </source>
</evidence>
<protein>
    <submittedName>
        <fullName evidence="6">HisA/HisF-related TIM barrel protein</fullName>
    </submittedName>
</protein>
<keyword evidence="7" id="KW-1185">Reference proteome</keyword>
<reference evidence="6 7" key="1">
    <citation type="submission" date="2023-06" db="EMBL/GenBank/DDBJ databases">
        <title>Roseiconus lacunae JC819 isolated from Gulf of Mannar region, Tamil Nadu.</title>
        <authorList>
            <person name="Pk S."/>
            <person name="Ch S."/>
            <person name="Ch V.R."/>
        </authorList>
    </citation>
    <scope>NUCLEOTIDE SEQUENCE [LARGE SCALE GENOMIC DNA]</scope>
    <source>
        <strain evidence="6 7">JC819</strain>
    </source>
</reference>
<dbReference type="SUPFAM" id="SSF51366">
    <property type="entry name" value="Ribulose-phoshate binding barrel"/>
    <property type="match status" value="1"/>
</dbReference>
<dbReference type="RefSeq" id="WP_289164290.1">
    <property type="nucleotide sequence ID" value="NZ_JASZZN010000009.1"/>
</dbReference>
<dbReference type="Gene3D" id="3.20.20.70">
    <property type="entry name" value="Aldolase class I"/>
    <property type="match status" value="1"/>
</dbReference>
<dbReference type="InterPro" id="IPR006062">
    <property type="entry name" value="His_biosynth"/>
</dbReference>
<evidence type="ECO:0000313" key="6">
    <source>
        <dbReference type="EMBL" id="MDM4016649.1"/>
    </source>
</evidence>
<sequence length="259" mass="27670">MARWDGLVGVIDLKRGQAVHAVAGRRDRYQPTRQFYYPDGNKVSIDGDAALLAQQYCRVGIAAIYVADLDAICGGALQDNTLEEIITAVSRMSSSGVSYRIDAGLGQADDQIKAERLAVLLAGVSNWRVFVATEAAVDTSVLETLTDVLGKSHVGVSLDFAAGQWLSPRTTPRRWIDAINALEIEAVITLDLTSVGSGDPRRTIDLIKRVRGDLPQVQLTSGGGVRAEPDARRLRDAGADEVMVASLFTGDGSPFAASD</sequence>
<comment type="similarity">
    <text evidence="1 5">Belongs to the HisA/HisF family.</text>
</comment>
<comment type="pathway">
    <text evidence="4">Amino-acid biosynthesis.</text>
</comment>
<keyword evidence="2 5" id="KW-0028">Amino-acid biosynthesis</keyword>
<evidence type="ECO:0000256" key="2">
    <source>
        <dbReference type="ARBA" id="ARBA00022605"/>
    </source>
</evidence>
<accession>A0ABT7PJI1</accession>
<evidence type="ECO:0000256" key="3">
    <source>
        <dbReference type="ARBA" id="ARBA00023102"/>
    </source>
</evidence>
<dbReference type="Proteomes" id="UP001239462">
    <property type="component" value="Unassembled WGS sequence"/>
</dbReference>
<name>A0ABT7PJI1_9BACT</name>
<gene>
    <name evidence="6" type="ORF">QTN89_14480</name>
</gene>
<evidence type="ECO:0000256" key="5">
    <source>
        <dbReference type="RuleBase" id="RU003657"/>
    </source>
</evidence>
<dbReference type="InterPro" id="IPR011060">
    <property type="entry name" value="RibuloseP-bd_barrel"/>
</dbReference>
<dbReference type="InterPro" id="IPR013785">
    <property type="entry name" value="Aldolase_TIM"/>
</dbReference>
<comment type="caution">
    <text evidence="6">The sequence shown here is derived from an EMBL/GenBank/DDBJ whole genome shotgun (WGS) entry which is preliminary data.</text>
</comment>
<dbReference type="Pfam" id="PF00977">
    <property type="entry name" value="His_biosynth"/>
    <property type="match status" value="1"/>
</dbReference>